<dbReference type="PANTHER" id="PTHR22406:SF2">
    <property type="entry name" value="SLAIN MOTIF-CONTAINING PROTEIN 1"/>
    <property type="match status" value="1"/>
</dbReference>
<dbReference type="PANTHER" id="PTHR22406">
    <property type="entry name" value="NASCENT POLYPEPTIDE-ASSOCIATED COMPLEX SUBUNIT ALPHA, MUSCLE-SPECIFIC FORM"/>
    <property type="match status" value="1"/>
</dbReference>
<dbReference type="GO" id="GO:0035371">
    <property type="term" value="C:microtubule plus-end"/>
    <property type="evidence" value="ECO:0007669"/>
    <property type="project" value="TreeGrafter"/>
</dbReference>
<dbReference type="OrthoDB" id="8819875at2759"/>
<protein>
    <submittedName>
        <fullName evidence="5">SLAIN motif family member 1</fullName>
    </submittedName>
</protein>
<name>A0A8C9W6H7_SCLFO</name>
<feature type="compositionally biased region" description="Low complexity" evidence="4">
    <location>
        <begin position="243"/>
        <end position="261"/>
    </location>
</feature>
<dbReference type="GO" id="GO:0007020">
    <property type="term" value="P:microtubule nucleation"/>
    <property type="evidence" value="ECO:0007669"/>
    <property type="project" value="TreeGrafter"/>
</dbReference>
<feature type="compositionally biased region" description="Low complexity" evidence="4">
    <location>
        <begin position="343"/>
        <end position="356"/>
    </location>
</feature>
<dbReference type="AlphaFoldDB" id="A0A8C9W6H7"/>
<comment type="similarity">
    <text evidence="1">Belongs to the SLAIN motif-containing family.</text>
</comment>
<proteinExistence type="inferred from homology"/>
<keyword evidence="6" id="KW-1185">Reference proteome</keyword>
<organism evidence="5 6">
    <name type="scientific">Scleropages formosus</name>
    <name type="common">Asian bonytongue</name>
    <name type="synonym">Osteoglossum formosum</name>
    <dbReference type="NCBI Taxonomy" id="113540"/>
    <lineage>
        <taxon>Eukaryota</taxon>
        <taxon>Metazoa</taxon>
        <taxon>Chordata</taxon>
        <taxon>Craniata</taxon>
        <taxon>Vertebrata</taxon>
        <taxon>Euteleostomi</taxon>
        <taxon>Actinopterygii</taxon>
        <taxon>Neopterygii</taxon>
        <taxon>Teleostei</taxon>
        <taxon>Osteoglossocephala</taxon>
        <taxon>Osteoglossomorpha</taxon>
        <taxon>Osteoglossiformes</taxon>
        <taxon>Osteoglossidae</taxon>
        <taxon>Scleropages</taxon>
    </lineage>
</organism>
<dbReference type="Proteomes" id="UP000694397">
    <property type="component" value="Chromosome 14"/>
</dbReference>
<evidence type="ECO:0000256" key="1">
    <source>
        <dbReference type="ARBA" id="ARBA00006652"/>
    </source>
</evidence>
<feature type="region of interest" description="Disordered" evidence="4">
    <location>
        <begin position="339"/>
        <end position="373"/>
    </location>
</feature>
<feature type="region of interest" description="Disordered" evidence="4">
    <location>
        <begin position="477"/>
        <end position="536"/>
    </location>
</feature>
<feature type="compositionally biased region" description="Polar residues" evidence="4">
    <location>
        <begin position="549"/>
        <end position="568"/>
    </location>
</feature>
<evidence type="ECO:0000313" key="5">
    <source>
        <dbReference type="Ensembl" id="ENSSFOP00015070356.1"/>
    </source>
</evidence>
<feature type="compositionally biased region" description="Polar residues" evidence="4">
    <location>
        <begin position="498"/>
        <end position="509"/>
    </location>
</feature>
<feature type="region of interest" description="Disordered" evidence="4">
    <location>
        <begin position="549"/>
        <end position="618"/>
    </location>
</feature>
<reference evidence="5" key="3">
    <citation type="submission" date="2025-09" db="UniProtKB">
        <authorList>
            <consortium name="Ensembl"/>
        </authorList>
    </citation>
    <scope>IDENTIFICATION</scope>
</reference>
<dbReference type="Ensembl" id="ENSSFOT00015055831.1">
    <property type="protein sequence ID" value="ENSSFOP00015070356.1"/>
    <property type="gene ID" value="ENSSFOG00015006219.2"/>
</dbReference>
<keyword evidence="2 3" id="KW-0175">Coiled coil</keyword>
<evidence type="ECO:0000256" key="4">
    <source>
        <dbReference type="SAM" id="MobiDB-lite"/>
    </source>
</evidence>
<reference evidence="5" key="2">
    <citation type="submission" date="2025-08" db="UniProtKB">
        <authorList>
            <consortium name="Ensembl"/>
        </authorList>
    </citation>
    <scope>IDENTIFICATION</scope>
</reference>
<feature type="coiled-coil region" evidence="3">
    <location>
        <begin position="22"/>
        <end position="49"/>
    </location>
</feature>
<dbReference type="InterPro" id="IPR026179">
    <property type="entry name" value="Slain"/>
</dbReference>
<feature type="region of interest" description="Disordered" evidence="4">
    <location>
        <begin position="243"/>
        <end position="270"/>
    </location>
</feature>
<dbReference type="GO" id="GO:0031122">
    <property type="term" value="P:cytoplasmic microtubule organization"/>
    <property type="evidence" value="ECO:0007669"/>
    <property type="project" value="TreeGrafter"/>
</dbReference>
<sequence length="635" mass="67953">MEAAVLTPQMMADCNSNSTANGVNAELEVKKLQELVRKLERQNEQLRTRASAVTGCASAPRILQRPSSAGGALGAPGVFVGSHCFPSAVPRVLCSSPSGSRSGISEEPYACFHPHRADADARDEDAHGGLSKPTVLDEVELLELDTLLPWDEESEYTWLYVSPKAKSWADFSLSPLQWSRQVLDSPRPEVEAAKRSLSNRLGQVHRWRSISSRPILPYSPIAGVPPLSVPVRPYTKPALTERTASFPTSSHSPPPHLTQTPTERDCSGLAERSPSFLSHSASHSFIRMRAPLSPGSSVDSELSMSELEDDSISMSYKLQDLTDVQIMARLQEESLRQDYATTSASASRRSSGISLHSGRRATSSELDLEADEECDQLPPPQARLGRAGLLQRGLPQSQTFSSVRECRRSPSAPQCLSSLSQQQYSGAITPSYAPDAQSARLGAGSSIWNQAEYDNKLRRSMPNLVRAPSMPCVPSVPSVPSMTSVSSPASHATSPSSIRNSQSFDSSSGLARLHSSIPSPGPLQQRVHSVGNFPVSPRQPLKATAYVSPTVQGPPAVSSSLNQHSAPSSGIPLPSKPGTPSPGGRSGLPRPASTIGTSANPRSKIAQPARSLLTPPKSLSTLSALREGSWRDGCY</sequence>
<reference evidence="5 6" key="1">
    <citation type="submission" date="2019-04" db="EMBL/GenBank/DDBJ databases">
        <authorList>
            <consortium name="Wellcome Sanger Institute Data Sharing"/>
        </authorList>
    </citation>
    <scope>NUCLEOTIDE SEQUENCE [LARGE SCALE GENOMIC DNA]</scope>
</reference>
<feature type="compositionally biased region" description="Low complexity" evidence="4">
    <location>
        <begin position="477"/>
        <end position="497"/>
    </location>
</feature>
<evidence type="ECO:0000256" key="3">
    <source>
        <dbReference type="SAM" id="Coils"/>
    </source>
</evidence>
<dbReference type="Pfam" id="PF15301">
    <property type="entry name" value="SLAIN"/>
    <property type="match status" value="1"/>
</dbReference>
<gene>
    <name evidence="5" type="primary">SLAIN1</name>
</gene>
<evidence type="ECO:0000256" key="2">
    <source>
        <dbReference type="ARBA" id="ARBA00023054"/>
    </source>
</evidence>
<dbReference type="GeneTree" id="ENSGT00390000017860"/>
<evidence type="ECO:0000313" key="6">
    <source>
        <dbReference type="Proteomes" id="UP000694397"/>
    </source>
</evidence>
<dbReference type="GO" id="GO:0031116">
    <property type="term" value="P:positive regulation of microtubule polymerization"/>
    <property type="evidence" value="ECO:0007669"/>
    <property type="project" value="TreeGrafter"/>
</dbReference>
<accession>A0A8C9W6H7</accession>